<organism evidence="3 4">
    <name type="scientific">Candidatus Moanibacter tarae</name>
    <dbReference type="NCBI Taxonomy" id="2200854"/>
    <lineage>
        <taxon>Bacteria</taxon>
        <taxon>Pseudomonadati</taxon>
        <taxon>Verrucomicrobiota</taxon>
        <taxon>Opitutia</taxon>
        <taxon>Puniceicoccales</taxon>
        <taxon>Puniceicoccales incertae sedis</taxon>
        <taxon>Candidatus Moanibacter</taxon>
    </lineage>
</organism>
<reference evidence="3 4" key="1">
    <citation type="submission" date="2018-06" db="EMBL/GenBank/DDBJ databases">
        <title>Draft Genome Sequence of a Novel Marine Bacterium Related to the Verrucomicrobia.</title>
        <authorList>
            <person name="Vosseberg J."/>
            <person name="Martijn J."/>
            <person name="Ettema T.J.G."/>
        </authorList>
    </citation>
    <scope>NUCLEOTIDE SEQUENCE [LARGE SCALE GENOMIC DNA]</scope>
    <source>
        <strain evidence="3">TARA_B100001123</strain>
    </source>
</reference>
<dbReference type="SUPFAM" id="SSF51197">
    <property type="entry name" value="Clavaminate synthase-like"/>
    <property type="match status" value="1"/>
</dbReference>
<dbReference type="Pfam" id="PF05721">
    <property type="entry name" value="PhyH"/>
    <property type="match status" value="1"/>
</dbReference>
<dbReference type="Proteomes" id="UP000247465">
    <property type="component" value="Chromosome"/>
</dbReference>
<evidence type="ECO:0000256" key="2">
    <source>
        <dbReference type="SAM" id="MobiDB-lite"/>
    </source>
</evidence>
<dbReference type="AlphaFoldDB" id="A0A2Z4AEV1"/>
<dbReference type="EMBL" id="CP029803">
    <property type="protein sequence ID" value="AWT60899.1"/>
    <property type="molecule type" value="Genomic_DNA"/>
</dbReference>
<evidence type="ECO:0000256" key="1">
    <source>
        <dbReference type="ARBA" id="ARBA00001954"/>
    </source>
</evidence>
<feature type="compositionally biased region" description="Basic residues" evidence="2">
    <location>
        <begin position="218"/>
        <end position="229"/>
    </location>
</feature>
<sequence>MRQATEKQISQWEKEGYLIVDRAYKGSDLLRLQAAFDRCAAEAKPEWLDAVEAGTRPAAYFDIPDPLQKDDVFIALADHPSYFGLLQDLLGEDLFFEGAQVRTVPLSPISYIGWHPDIPYDQPPHIKVQIYVETVPAEGGAFAFVPGSHKADSGPYPNCERLEEMPGHKVFPGTAGTAIVFNNYGWHTSMINRTDKPRKSIILSYGERDYRSQARKADLKRKGKPHLKLKNPDRHQVIDARLTSSHRRKLFGLQS</sequence>
<dbReference type="GO" id="GO:0005506">
    <property type="term" value="F:iron ion binding"/>
    <property type="evidence" value="ECO:0007669"/>
    <property type="project" value="UniProtKB-ARBA"/>
</dbReference>
<dbReference type="KEGG" id="mtar:DF168_02124"/>
<dbReference type="PANTHER" id="PTHR20883:SF48">
    <property type="entry name" value="ECTOINE DIOXYGENASE"/>
    <property type="match status" value="1"/>
</dbReference>
<dbReference type="GO" id="GO:0016706">
    <property type="term" value="F:2-oxoglutarate-dependent dioxygenase activity"/>
    <property type="evidence" value="ECO:0007669"/>
    <property type="project" value="UniProtKB-ARBA"/>
</dbReference>
<proteinExistence type="predicted"/>
<feature type="region of interest" description="Disordered" evidence="2">
    <location>
        <begin position="214"/>
        <end position="233"/>
    </location>
</feature>
<dbReference type="PANTHER" id="PTHR20883">
    <property type="entry name" value="PHYTANOYL-COA DIOXYGENASE DOMAIN CONTAINING 1"/>
    <property type="match status" value="1"/>
</dbReference>
<evidence type="ECO:0000313" key="3">
    <source>
        <dbReference type="EMBL" id="AWT60899.1"/>
    </source>
</evidence>
<dbReference type="Gene3D" id="2.60.120.620">
    <property type="entry name" value="q2cbj1_9rhob like domain"/>
    <property type="match status" value="1"/>
</dbReference>
<accession>A0A2Z4AEV1</accession>
<dbReference type="InterPro" id="IPR008775">
    <property type="entry name" value="Phytyl_CoA_dOase-like"/>
</dbReference>
<name>A0A2Z4AEV1_9BACT</name>
<protein>
    <recommendedName>
        <fullName evidence="5">Phytanoyl-CoA dioxygenase family protein</fullName>
    </recommendedName>
</protein>
<evidence type="ECO:0000313" key="4">
    <source>
        <dbReference type="Proteomes" id="UP000247465"/>
    </source>
</evidence>
<gene>
    <name evidence="3" type="ORF">DF168_02124</name>
</gene>
<comment type="cofactor">
    <cofactor evidence="1">
        <name>Fe(2+)</name>
        <dbReference type="ChEBI" id="CHEBI:29033"/>
    </cofactor>
</comment>
<evidence type="ECO:0008006" key="5">
    <source>
        <dbReference type="Google" id="ProtNLM"/>
    </source>
</evidence>